<evidence type="ECO:0000256" key="1">
    <source>
        <dbReference type="SAM" id="Coils"/>
    </source>
</evidence>
<sequence>MFVFILLGGLIYLSPSEVMAQEVITNTVDAKTQSKVEKAKVKLKNYQEHHVKAVEKSRNLRANFEKKNSAGKLSPNAVEKMTKKMEKQSKSIEKLEKKMDKLKKYIEKNS</sequence>
<dbReference type="Proteomes" id="UP000256405">
    <property type="component" value="Unassembled WGS sequence"/>
</dbReference>
<feature type="coiled-coil region" evidence="1">
    <location>
        <begin position="36"/>
        <end position="105"/>
    </location>
</feature>
<proteinExistence type="predicted"/>
<keyword evidence="4" id="KW-1185">Reference proteome</keyword>
<evidence type="ECO:0000313" key="3">
    <source>
        <dbReference type="EMBL" id="REG90511.1"/>
    </source>
</evidence>
<evidence type="ECO:0000256" key="2">
    <source>
        <dbReference type="SAM" id="SignalP"/>
    </source>
</evidence>
<feature type="signal peptide" evidence="2">
    <location>
        <begin position="1"/>
        <end position="20"/>
    </location>
</feature>
<reference evidence="3 4" key="1">
    <citation type="submission" date="2018-08" db="EMBL/GenBank/DDBJ databases">
        <title>Genomic Encyclopedia of Archaeal and Bacterial Type Strains, Phase II (KMG-II): from individual species to whole genera.</title>
        <authorList>
            <person name="Goeker M."/>
        </authorList>
    </citation>
    <scope>NUCLEOTIDE SEQUENCE [LARGE SCALE GENOMIC DNA]</scope>
    <source>
        <strain evidence="3 4">DSM 15986</strain>
    </source>
</reference>
<evidence type="ECO:0000313" key="4">
    <source>
        <dbReference type="Proteomes" id="UP000256405"/>
    </source>
</evidence>
<protein>
    <submittedName>
        <fullName evidence="3">Uncharacterized protein</fullName>
    </submittedName>
</protein>
<keyword evidence="2" id="KW-0732">Signal</keyword>
<keyword evidence="1" id="KW-0175">Coiled coil</keyword>
<gene>
    <name evidence="3" type="ORF">C8N25_1069</name>
</gene>
<dbReference type="EMBL" id="QUNF01000006">
    <property type="protein sequence ID" value="REG90511.1"/>
    <property type="molecule type" value="Genomic_DNA"/>
</dbReference>
<organism evidence="3 4">
    <name type="scientific">Algoriphagus antarcticus</name>
    <dbReference type="NCBI Taxonomy" id="238540"/>
    <lineage>
        <taxon>Bacteria</taxon>
        <taxon>Pseudomonadati</taxon>
        <taxon>Bacteroidota</taxon>
        <taxon>Cytophagia</taxon>
        <taxon>Cytophagales</taxon>
        <taxon>Cyclobacteriaceae</taxon>
        <taxon>Algoriphagus</taxon>
    </lineage>
</organism>
<comment type="caution">
    <text evidence="3">The sequence shown here is derived from an EMBL/GenBank/DDBJ whole genome shotgun (WGS) entry which is preliminary data.</text>
</comment>
<feature type="chain" id="PRO_5017778997" evidence="2">
    <location>
        <begin position="21"/>
        <end position="110"/>
    </location>
</feature>
<dbReference type="AlphaFoldDB" id="A0A3E0DX16"/>
<accession>A0A3E0DX16</accession>
<name>A0A3E0DX16_9BACT</name>